<dbReference type="WBParaSite" id="MhA1_Contig185.frz3.gene13">
    <property type="protein sequence ID" value="MhA1_Contig185.frz3.gene13"/>
    <property type="gene ID" value="MhA1_Contig185.frz3.gene13"/>
</dbReference>
<dbReference type="AlphaFoldDB" id="A0A1I8BAW4"/>
<evidence type="ECO:0000256" key="1">
    <source>
        <dbReference type="SAM" id="Phobius"/>
    </source>
</evidence>
<accession>A0A1I8BAW4</accession>
<keyword evidence="1" id="KW-0472">Membrane</keyword>
<keyword evidence="1" id="KW-0812">Transmembrane</keyword>
<name>A0A1I8BAW4_MELHA</name>
<evidence type="ECO:0000313" key="2">
    <source>
        <dbReference type="Proteomes" id="UP000095281"/>
    </source>
</evidence>
<sequence length="153" mass="17700">MDMTYLLIIASLFFMEIMFTNTVLINYPSQSAVPNLTKNFLGKRLSLPRHATKTISNIKSCRHLTAKNCLHPISPIIHKEDKFLNEGLPNEDIINGNNLNMVKVNVTNKNEMLPNLENETNVEDYKIDKLPNNYHLLFPFDLIEKRTEKNDKN</sequence>
<keyword evidence="1" id="KW-1133">Transmembrane helix</keyword>
<proteinExistence type="predicted"/>
<dbReference type="Proteomes" id="UP000095281">
    <property type="component" value="Unplaced"/>
</dbReference>
<keyword evidence="2" id="KW-1185">Reference proteome</keyword>
<feature type="transmembrane region" description="Helical" evidence="1">
    <location>
        <begin position="6"/>
        <end position="27"/>
    </location>
</feature>
<organism evidence="2 3">
    <name type="scientific">Meloidogyne hapla</name>
    <name type="common">Root-knot nematode worm</name>
    <dbReference type="NCBI Taxonomy" id="6305"/>
    <lineage>
        <taxon>Eukaryota</taxon>
        <taxon>Metazoa</taxon>
        <taxon>Ecdysozoa</taxon>
        <taxon>Nematoda</taxon>
        <taxon>Chromadorea</taxon>
        <taxon>Rhabditida</taxon>
        <taxon>Tylenchina</taxon>
        <taxon>Tylenchomorpha</taxon>
        <taxon>Tylenchoidea</taxon>
        <taxon>Meloidogynidae</taxon>
        <taxon>Meloidogyninae</taxon>
        <taxon>Meloidogyne</taxon>
    </lineage>
</organism>
<evidence type="ECO:0000313" key="3">
    <source>
        <dbReference type="WBParaSite" id="MhA1_Contig185.frz3.gene13"/>
    </source>
</evidence>
<protein>
    <submittedName>
        <fullName evidence="3">Uncharacterized protein</fullName>
    </submittedName>
</protein>
<reference evidence="3" key="1">
    <citation type="submission" date="2016-11" db="UniProtKB">
        <authorList>
            <consortium name="WormBaseParasite"/>
        </authorList>
    </citation>
    <scope>IDENTIFICATION</scope>
</reference>